<sequence length="126" mass="14724">MEDPRMDYLQSCVSAKWEGRDAECNSCQLCAFTLGSIPRLFVGEGDDFLEKETLRYPVPREGERFPANRRYKGEYEELRHISPNKDSDSSKPEYFLPIRLCKRKTVLQLNFELCVMDPANRPTLIR</sequence>
<gene>
    <name evidence="1" type="ORF">HNY73_013515</name>
</gene>
<organism evidence="1 2">
    <name type="scientific">Argiope bruennichi</name>
    <name type="common">Wasp spider</name>
    <name type="synonym">Aranea bruennichi</name>
    <dbReference type="NCBI Taxonomy" id="94029"/>
    <lineage>
        <taxon>Eukaryota</taxon>
        <taxon>Metazoa</taxon>
        <taxon>Ecdysozoa</taxon>
        <taxon>Arthropoda</taxon>
        <taxon>Chelicerata</taxon>
        <taxon>Arachnida</taxon>
        <taxon>Araneae</taxon>
        <taxon>Araneomorphae</taxon>
        <taxon>Entelegynae</taxon>
        <taxon>Araneoidea</taxon>
        <taxon>Araneidae</taxon>
        <taxon>Argiope</taxon>
    </lineage>
</organism>
<name>A0A8T0F034_ARGBR</name>
<keyword evidence="2" id="KW-1185">Reference proteome</keyword>
<evidence type="ECO:0000313" key="2">
    <source>
        <dbReference type="Proteomes" id="UP000807504"/>
    </source>
</evidence>
<dbReference type="AlphaFoldDB" id="A0A8T0F034"/>
<accession>A0A8T0F034</accession>
<dbReference type="Proteomes" id="UP000807504">
    <property type="component" value="Unassembled WGS sequence"/>
</dbReference>
<reference evidence="1" key="1">
    <citation type="journal article" date="2020" name="bioRxiv">
        <title>Chromosome-level reference genome of the European wasp spider Argiope bruennichi: a resource for studies on range expansion and evolutionary adaptation.</title>
        <authorList>
            <person name="Sheffer M.M."/>
            <person name="Hoppe A."/>
            <person name="Krehenwinkel H."/>
            <person name="Uhl G."/>
            <person name="Kuss A.W."/>
            <person name="Jensen L."/>
            <person name="Jensen C."/>
            <person name="Gillespie R.G."/>
            <person name="Hoff K.J."/>
            <person name="Prost S."/>
        </authorList>
    </citation>
    <scope>NUCLEOTIDE SEQUENCE</scope>
</reference>
<evidence type="ECO:0000313" key="1">
    <source>
        <dbReference type="EMBL" id="KAF8783341.1"/>
    </source>
</evidence>
<dbReference type="EMBL" id="JABXBU010001863">
    <property type="protein sequence ID" value="KAF8783341.1"/>
    <property type="molecule type" value="Genomic_DNA"/>
</dbReference>
<proteinExistence type="predicted"/>
<reference evidence="1" key="2">
    <citation type="submission" date="2020-06" db="EMBL/GenBank/DDBJ databases">
        <authorList>
            <person name="Sheffer M."/>
        </authorList>
    </citation>
    <scope>NUCLEOTIDE SEQUENCE</scope>
</reference>
<protein>
    <submittedName>
        <fullName evidence="1">Uncharacterized protein</fullName>
    </submittedName>
</protein>
<comment type="caution">
    <text evidence="1">The sequence shown here is derived from an EMBL/GenBank/DDBJ whole genome shotgun (WGS) entry which is preliminary data.</text>
</comment>